<dbReference type="InterPro" id="IPR012373">
    <property type="entry name" value="Ferrdict_sens_TM"/>
</dbReference>
<dbReference type="InterPro" id="IPR006860">
    <property type="entry name" value="FecR"/>
</dbReference>
<keyword evidence="1" id="KW-0812">Transmembrane</keyword>
<dbReference type="PANTHER" id="PTHR30273:SF2">
    <property type="entry name" value="PROTEIN FECR"/>
    <property type="match status" value="1"/>
</dbReference>
<sequence length="453" mass="49753">MSAEIDDLIERWLEGSLNAEQEKELQNWLQSDPQNMQSFTEANIRHQILQDAIRSELVTNEIKGTSSASAKRSTFAWKQSLAIATGIAACLLIVLFVLRPNKNGNSERTPFVTVAMVEDPGSDLTVGDRISAQAIIIQTGLVRLQFDDGVEVTLQGPARYELISPGRTRLDRGLLTATVPPGAEGFKVDTPMAEVIDLGTAFGIQLDDDGRALISVFDGEVEVHSGDDSETRLVREGEAVEVASLKTILESKFDTSPYEKLWPASSGIAGSSGAFKYAPPWPRRMGRIQSDENLMVLQEGYAQTLDAPLTVNVVAPGTYRHDSQLIDQEIPAGTRVKSFLLQFRPANDNEAESSVQRSRPNPDDIKRITGDITFDRPVLGLIVRGDDLRSSDGRFSVRGGQVPQKGRSLELFGTPRDDVLTLSKDRRTISLDLAAFGQFNDQVRVIVDESLEQ</sequence>
<comment type="caution">
    <text evidence="3">The sequence shown here is derived from an EMBL/GenBank/DDBJ whole genome shotgun (WGS) entry which is preliminary data.</text>
</comment>
<dbReference type="GO" id="GO:0016989">
    <property type="term" value="F:sigma factor antagonist activity"/>
    <property type="evidence" value="ECO:0007669"/>
    <property type="project" value="TreeGrafter"/>
</dbReference>
<dbReference type="Pfam" id="PF04773">
    <property type="entry name" value="FecR"/>
    <property type="match status" value="1"/>
</dbReference>
<dbReference type="RefSeq" id="WP_114369170.1">
    <property type="nucleotide sequence ID" value="NZ_QPEX01000024.1"/>
</dbReference>
<dbReference type="Proteomes" id="UP000253562">
    <property type="component" value="Unassembled WGS sequence"/>
</dbReference>
<reference evidence="3 4" key="1">
    <citation type="submission" date="2018-07" db="EMBL/GenBank/DDBJ databases">
        <title>Comparative genomes isolates from brazilian mangrove.</title>
        <authorList>
            <person name="De Araujo J.E."/>
            <person name="Taketani R.G."/>
            <person name="Silva M.C.P."/>
            <person name="Lourenco M.V."/>
            <person name="Oliveira V.M."/>
            <person name="Andreote F.D."/>
        </authorList>
    </citation>
    <scope>NUCLEOTIDE SEQUENCE [LARGE SCALE GENOMIC DNA]</scope>
    <source>
        <strain evidence="3 4">HEX PRIS-MGV</strain>
    </source>
</reference>
<accession>A0A368KRE6</accession>
<dbReference type="Gene3D" id="2.60.120.1440">
    <property type="match status" value="1"/>
</dbReference>
<proteinExistence type="predicted"/>
<feature type="transmembrane region" description="Helical" evidence="1">
    <location>
        <begin position="81"/>
        <end position="98"/>
    </location>
</feature>
<name>A0A368KRE6_9BACT</name>
<dbReference type="AlphaFoldDB" id="A0A368KRE6"/>
<dbReference type="EMBL" id="QPEX01000024">
    <property type="protein sequence ID" value="RCS49458.1"/>
    <property type="molecule type" value="Genomic_DNA"/>
</dbReference>
<organism evidence="3 4">
    <name type="scientific">Bremerella cremea</name>
    <dbReference type="NCBI Taxonomy" id="1031537"/>
    <lineage>
        <taxon>Bacteria</taxon>
        <taxon>Pseudomonadati</taxon>
        <taxon>Planctomycetota</taxon>
        <taxon>Planctomycetia</taxon>
        <taxon>Pirellulales</taxon>
        <taxon>Pirellulaceae</taxon>
        <taxon>Bremerella</taxon>
    </lineage>
</organism>
<dbReference type="OrthoDB" id="258532at2"/>
<evidence type="ECO:0000259" key="2">
    <source>
        <dbReference type="Pfam" id="PF04773"/>
    </source>
</evidence>
<dbReference type="PANTHER" id="PTHR30273">
    <property type="entry name" value="PERIPLASMIC SIGNAL SENSOR AND SIGMA FACTOR ACTIVATOR FECR-RELATED"/>
    <property type="match status" value="1"/>
</dbReference>
<gene>
    <name evidence="3" type="ORF">DTL42_13105</name>
</gene>
<feature type="domain" description="FecR protein" evidence="2">
    <location>
        <begin position="141"/>
        <end position="222"/>
    </location>
</feature>
<protein>
    <submittedName>
        <fullName evidence="3">Iron dicitrate transport regulator FecR</fullName>
    </submittedName>
</protein>
<keyword evidence="1" id="KW-0472">Membrane</keyword>
<evidence type="ECO:0000313" key="4">
    <source>
        <dbReference type="Proteomes" id="UP000253562"/>
    </source>
</evidence>
<evidence type="ECO:0000256" key="1">
    <source>
        <dbReference type="SAM" id="Phobius"/>
    </source>
</evidence>
<keyword evidence="1" id="KW-1133">Transmembrane helix</keyword>
<evidence type="ECO:0000313" key="3">
    <source>
        <dbReference type="EMBL" id="RCS49458.1"/>
    </source>
</evidence>